<organism evidence="3 4">
    <name type="scientific">Panagrolaimus davidi</name>
    <dbReference type="NCBI Taxonomy" id="227884"/>
    <lineage>
        <taxon>Eukaryota</taxon>
        <taxon>Metazoa</taxon>
        <taxon>Ecdysozoa</taxon>
        <taxon>Nematoda</taxon>
        <taxon>Chromadorea</taxon>
        <taxon>Rhabditida</taxon>
        <taxon>Tylenchina</taxon>
        <taxon>Panagrolaimomorpha</taxon>
        <taxon>Panagrolaimoidea</taxon>
        <taxon>Panagrolaimidae</taxon>
        <taxon>Panagrolaimus</taxon>
    </lineage>
</organism>
<protein>
    <submittedName>
        <fullName evidence="4">Ubiquitin-like domain-containing protein</fullName>
    </submittedName>
</protein>
<dbReference type="InterPro" id="IPR000626">
    <property type="entry name" value="Ubiquitin-like_dom"/>
</dbReference>
<dbReference type="Gene3D" id="3.10.20.90">
    <property type="entry name" value="Phosphatidylinositol 3-kinase Catalytic Subunit, Chain A, domain 1"/>
    <property type="match status" value="1"/>
</dbReference>
<proteinExistence type="predicted"/>
<evidence type="ECO:0000259" key="2">
    <source>
        <dbReference type="PROSITE" id="PS50053"/>
    </source>
</evidence>
<evidence type="ECO:0000256" key="1">
    <source>
        <dbReference type="SAM" id="MobiDB-lite"/>
    </source>
</evidence>
<keyword evidence="3" id="KW-1185">Reference proteome</keyword>
<dbReference type="AlphaFoldDB" id="A0A914PBW3"/>
<sequence>MKVNREKVRIPKPHHKKPPTSYSDPPIKRKKVVDRIKKENELKKSKSILGTPLDVFLQNRKINETKFGYKSQVRTELSHFSSMNKPSFEVHARINGHLNVTVKCSCDNTVPELKEKVVQKMCGSFKLDDVARISIYFGSKLLENGKSINDYGITESSVLQVKTFSLFGGNTKSTDKTRNERYCSSSSSNNQYSNLNLNQDQKGFNMFPFENHSKSIHAKEPGKT</sequence>
<dbReference type="Proteomes" id="UP000887578">
    <property type="component" value="Unplaced"/>
</dbReference>
<reference evidence="4" key="1">
    <citation type="submission" date="2022-11" db="UniProtKB">
        <authorList>
            <consortium name="WormBaseParasite"/>
        </authorList>
    </citation>
    <scope>IDENTIFICATION</scope>
</reference>
<evidence type="ECO:0000313" key="4">
    <source>
        <dbReference type="WBParaSite" id="PDA_v2.g12820.t1"/>
    </source>
</evidence>
<name>A0A914PBW3_9BILA</name>
<evidence type="ECO:0000313" key="3">
    <source>
        <dbReference type="Proteomes" id="UP000887578"/>
    </source>
</evidence>
<feature type="domain" description="Ubiquitin-like" evidence="2">
    <location>
        <begin position="88"/>
        <end position="161"/>
    </location>
</feature>
<accession>A0A914PBW3</accession>
<dbReference type="InterPro" id="IPR029071">
    <property type="entry name" value="Ubiquitin-like_domsf"/>
</dbReference>
<dbReference type="PROSITE" id="PS50053">
    <property type="entry name" value="UBIQUITIN_2"/>
    <property type="match status" value="1"/>
</dbReference>
<feature type="region of interest" description="Disordered" evidence="1">
    <location>
        <begin position="170"/>
        <end position="189"/>
    </location>
</feature>
<feature type="region of interest" description="Disordered" evidence="1">
    <location>
        <begin position="1"/>
        <end position="29"/>
    </location>
</feature>
<dbReference type="SUPFAM" id="SSF54236">
    <property type="entry name" value="Ubiquitin-like"/>
    <property type="match status" value="1"/>
</dbReference>
<dbReference type="WBParaSite" id="PDA_v2.g12820.t1">
    <property type="protein sequence ID" value="PDA_v2.g12820.t1"/>
    <property type="gene ID" value="PDA_v2.g12820"/>
</dbReference>
<dbReference type="CDD" id="cd17039">
    <property type="entry name" value="Ubl_ubiquitin_like"/>
    <property type="match status" value="1"/>
</dbReference>